<dbReference type="AlphaFoldDB" id="A0A1N7K7C6"/>
<evidence type="ECO:0000313" key="2">
    <source>
        <dbReference type="Proteomes" id="UP000185781"/>
    </source>
</evidence>
<reference evidence="1 2" key="1">
    <citation type="submission" date="2017-01" db="EMBL/GenBank/DDBJ databases">
        <authorList>
            <person name="Mah S.A."/>
            <person name="Swanson W.J."/>
            <person name="Moy G.W."/>
            <person name="Vacquier V.D."/>
        </authorList>
    </citation>
    <scope>NUCLEOTIDE SEQUENCE [LARGE SCALE GENOMIC DNA]</scope>
    <source>
        <strain evidence="1 2">DSM 18014</strain>
    </source>
</reference>
<evidence type="ECO:0000313" key="1">
    <source>
        <dbReference type="EMBL" id="SIS57344.1"/>
    </source>
</evidence>
<accession>A0A1N7K7C6</accession>
<dbReference type="SUPFAM" id="SSF48452">
    <property type="entry name" value="TPR-like"/>
    <property type="match status" value="1"/>
</dbReference>
<dbReference type="InterPro" id="IPR019734">
    <property type="entry name" value="TPR_rpt"/>
</dbReference>
<gene>
    <name evidence="1" type="ORF">SAMN05421785_101308</name>
</gene>
<dbReference type="Proteomes" id="UP000185781">
    <property type="component" value="Unassembled WGS sequence"/>
</dbReference>
<proteinExistence type="predicted"/>
<organism evidence="1 2">
    <name type="scientific">Chryseobacterium gambrini</name>
    <dbReference type="NCBI Taxonomy" id="373672"/>
    <lineage>
        <taxon>Bacteria</taxon>
        <taxon>Pseudomonadati</taxon>
        <taxon>Bacteroidota</taxon>
        <taxon>Flavobacteriia</taxon>
        <taxon>Flavobacteriales</taxon>
        <taxon>Weeksellaceae</taxon>
        <taxon>Chryseobacterium group</taxon>
        <taxon>Chryseobacterium</taxon>
    </lineage>
</organism>
<name>A0A1N7K7C6_9FLAO</name>
<dbReference type="InterPro" id="IPR011990">
    <property type="entry name" value="TPR-like_helical_dom_sf"/>
</dbReference>
<protein>
    <submittedName>
        <fullName evidence="1">Uncharacterized protein</fullName>
    </submittedName>
</protein>
<dbReference type="EMBL" id="FTOV01000001">
    <property type="protein sequence ID" value="SIS57344.1"/>
    <property type="molecule type" value="Genomic_DNA"/>
</dbReference>
<dbReference type="STRING" id="373672.SAMN05421785_101308"/>
<dbReference type="SMART" id="SM00028">
    <property type="entry name" value="TPR"/>
    <property type="match status" value="3"/>
</dbReference>
<dbReference type="Gene3D" id="1.25.40.10">
    <property type="entry name" value="Tetratricopeptide repeat domain"/>
    <property type="match status" value="1"/>
</dbReference>
<sequence>MIHFFILKFMKKLLTIFILIFSVKTFSQDFYFSGKMNYCTPEHADSKKGFETAFLGLKYPQYYGGVTALLLKIVEKDPKYCDAYFMAGYFFRLQEMHKEALTLYYVADSLAQNKAPIFKQNLAIEFMKFGKVDKARQKYEEMIKYFPENPEGYYGIGNTSIVMGDYDNGLKNLKQAENLYNTSGKVKDDLIYMYGMLYTLKENYDVALPYLEDVYPTYKKDDGYLSLYALALIKVGKSKNDEKLIKKAQKTYDKVKDKVIVPEIRKKLNSEFG</sequence>